<evidence type="ECO:0000256" key="1">
    <source>
        <dbReference type="ARBA" id="ARBA00002868"/>
    </source>
</evidence>
<accession>A0A0S2JNH3</accession>
<dbReference type="EMBL" id="QEXO01000001">
    <property type="protein sequence ID" value="PWE15442.1"/>
    <property type="molecule type" value="Genomic_DNA"/>
</dbReference>
<dbReference type="GO" id="GO:0042254">
    <property type="term" value="P:ribosome biogenesis"/>
    <property type="evidence" value="ECO:0007669"/>
    <property type="project" value="UniProtKB-KW"/>
</dbReference>
<evidence type="ECO:0000256" key="5">
    <source>
        <dbReference type="ARBA" id="ARBA00031841"/>
    </source>
</evidence>
<comment type="caution">
    <text evidence="6">The sequence shown here is derived from an EMBL/GenBank/DDBJ whole genome shotgun (WGS) entry which is preliminary data.</text>
</comment>
<dbReference type="InterPro" id="IPR003772">
    <property type="entry name" value="YceD"/>
</dbReference>
<protein>
    <recommendedName>
        <fullName evidence="3">Large ribosomal RNA subunit accumulation protein YceD</fullName>
    </recommendedName>
    <alternativeName>
        <fullName evidence="5">23S rRNA accumulation protein YceD</fullName>
    </alternativeName>
</protein>
<reference evidence="6 7" key="1">
    <citation type="submission" date="2018-05" db="EMBL/GenBank/DDBJ databases">
        <title>Genome Sequence of an Efficient Indole-Degrading Bacterium, Alcaligenes sp.YBY.</title>
        <authorList>
            <person name="Yang B."/>
        </authorList>
    </citation>
    <scope>NUCLEOTIDE SEQUENCE [LARGE SCALE GENOMIC DNA]</scope>
    <source>
        <strain evidence="6 7">YBY</strain>
    </source>
</reference>
<evidence type="ECO:0000256" key="4">
    <source>
        <dbReference type="ARBA" id="ARBA00022517"/>
    </source>
</evidence>
<comment type="similarity">
    <text evidence="2">Belongs to the DUF177 domain family.</text>
</comment>
<dbReference type="RefSeq" id="WP_026483102.1">
    <property type="nucleotide sequence ID" value="NZ_CAXOKM010000007.1"/>
</dbReference>
<evidence type="ECO:0000256" key="3">
    <source>
        <dbReference type="ARBA" id="ARBA00015716"/>
    </source>
</evidence>
<keyword evidence="4" id="KW-0690">Ribosome biogenesis</keyword>
<dbReference type="STRING" id="511.UZ73_03350"/>
<gene>
    <name evidence="6" type="ORF">DF183_01535</name>
</gene>
<dbReference type="GO" id="GO:0005829">
    <property type="term" value="C:cytosol"/>
    <property type="evidence" value="ECO:0007669"/>
    <property type="project" value="TreeGrafter"/>
</dbReference>
<dbReference type="GeneID" id="94037905"/>
<dbReference type="PANTHER" id="PTHR38099">
    <property type="entry name" value="LARGE RIBOSOMAL RNA SUBUNIT ACCUMULATION PROTEIN YCED"/>
    <property type="match status" value="1"/>
</dbReference>
<organism evidence="6 7">
    <name type="scientific">Alcaligenes faecalis</name>
    <dbReference type="NCBI Taxonomy" id="511"/>
    <lineage>
        <taxon>Bacteria</taxon>
        <taxon>Pseudomonadati</taxon>
        <taxon>Pseudomonadota</taxon>
        <taxon>Betaproteobacteria</taxon>
        <taxon>Burkholderiales</taxon>
        <taxon>Alcaligenaceae</taxon>
        <taxon>Alcaligenes</taxon>
    </lineage>
</organism>
<evidence type="ECO:0000313" key="6">
    <source>
        <dbReference type="EMBL" id="PWE15442.1"/>
    </source>
</evidence>
<sequence>MTTQYIDTLNLARAPQEMSGQVLVEDLSRLVSDLPDQGDLRIDWSVSGREDSARRRFVHVQAKGSVILECQRCVKPFEWPIDISNEVQIVATEEELELDDDDTEGPDRILCEGQLDVLGLVEDELILSVPYVPRHEVCPDAQSLSMEAKSDDLDESAFERPSPFAVLGSLKKS</sequence>
<comment type="function">
    <text evidence="1">Plays a role in synthesis, processing and/or stability of 23S rRNA.</text>
</comment>
<evidence type="ECO:0000256" key="2">
    <source>
        <dbReference type="ARBA" id="ARBA00010740"/>
    </source>
</evidence>
<dbReference type="AlphaFoldDB" id="A0A0M7DQ94"/>
<dbReference type="PANTHER" id="PTHR38099:SF1">
    <property type="entry name" value="LARGE RIBOSOMAL RNA SUBUNIT ACCUMULATION PROTEIN YCED"/>
    <property type="match status" value="1"/>
</dbReference>
<dbReference type="InterPro" id="IPR039255">
    <property type="entry name" value="YceD_bac"/>
</dbReference>
<name>A0A0M7DQ94_ALCFA</name>
<dbReference type="OrthoDB" id="5297600at2"/>
<proteinExistence type="inferred from homology"/>
<evidence type="ECO:0000313" key="7">
    <source>
        <dbReference type="Proteomes" id="UP000245216"/>
    </source>
</evidence>
<dbReference type="KEGG" id="afa:UZ73_03350"/>
<dbReference type="Pfam" id="PF02620">
    <property type="entry name" value="YceD"/>
    <property type="match status" value="1"/>
</dbReference>
<dbReference type="Proteomes" id="UP000245216">
    <property type="component" value="Unassembled WGS sequence"/>
</dbReference>
<reference evidence="6 7" key="2">
    <citation type="submission" date="2018-05" db="EMBL/GenBank/DDBJ databases">
        <authorList>
            <person name="Lanie J.A."/>
            <person name="Ng W.-L."/>
            <person name="Kazmierczak K.M."/>
            <person name="Andrzejewski T.M."/>
            <person name="Davidsen T.M."/>
            <person name="Wayne K.J."/>
            <person name="Tettelin H."/>
            <person name="Glass J.I."/>
            <person name="Rusch D."/>
            <person name="Podicherti R."/>
            <person name="Tsui H.-C.T."/>
            <person name="Winkler M.E."/>
        </authorList>
    </citation>
    <scope>NUCLEOTIDE SEQUENCE [LARGE SCALE GENOMIC DNA]</scope>
    <source>
        <strain evidence="6 7">YBY</strain>
    </source>
</reference>
<accession>A0A0M7DQ94</accession>